<evidence type="ECO:0000256" key="7">
    <source>
        <dbReference type="ARBA" id="ARBA00022982"/>
    </source>
</evidence>
<dbReference type="PROSITE" id="PS50939">
    <property type="entry name" value="CYTOCHROME_B561"/>
    <property type="match status" value="1"/>
</dbReference>
<feature type="transmembrane region" description="Helical" evidence="12">
    <location>
        <begin position="131"/>
        <end position="150"/>
    </location>
</feature>
<feature type="transmembrane region" description="Helical" evidence="12">
    <location>
        <begin position="162"/>
        <end position="184"/>
    </location>
</feature>
<dbReference type="CDD" id="cd08761">
    <property type="entry name" value="Cyt_b561_CYB561D2_like"/>
    <property type="match status" value="1"/>
</dbReference>
<comment type="subcellular location">
    <subcellularLocation>
        <location evidence="2">Membrane</location>
        <topology evidence="2">Multi-pass membrane protein</topology>
    </subcellularLocation>
</comment>
<protein>
    <recommendedName>
        <fullName evidence="13">Cytochrome b561 domain-containing protein</fullName>
    </recommendedName>
</protein>
<dbReference type="InterPro" id="IPR006593">
    <property type="entry name" value="Cyt_b561/ferric_Rdtase_TM"/>
</dbReference>
<feature type="transmembrane region" description="Helical" evidence="12">
    <location>
        <begin position="59"/>
        <end position="78"/>
    </location>
</feature>
<keyword evidence="10 12" id="KW-0472">Membrane</keyword>
<proteinExistence type="predicted"/>
<keyword evidence="15" id="KW-1185">Reference proteome</keyword>
<feature type="compositionally biased region" description="Basic and acidic residues" evidence="11">
    <location>
        <begin position="21"/>
        <end position="35"/>
    </location>
</feature>
<dbReference type="EMBL" id="KV417282">
    <property type="protein sequence ID" value="KZO96825.1"/>
    <property type="molecule type" value="Genomic_DNA"/>
</dbReference>
<evidence type="ECO:0000256" key="1">
    <source>
        <dbReference type="ARBA" id="ARBA00001970"/>
    </source>
</evidence>
<keyword evidence="3" id="KW-0813">Transport</keyword>
<evidence type="ECO:0000256" key="8">
    <source>
        <dbReference type="ARBA" id="ARBA00022989"/>
    </source>
</evidence>
<feature type="domain" description="Cytochrome b561" evidence="13">
    <location>
        <begin position="60"/>
        <end position="256"/>
    </location>
</feature>
<feature type="transmembrane region" description="Helical" evidence="12">
    <location>
        <begin position="204"/>
        <end position="221"/>
    </location>
</feature>
<evidence type="ECO:0000256" key="3">
    <source>
        <dbReference type="ARBA" id="ARBA00022448"/>
    </source>
</evidence>
<dbReference type="PANTHER" id="PTHR15422">
    <property type="entry name" value="OS05G0565100 PROTEIN"/>
    <property type="match status" value="1"/>
</dbReference>
<keyword evidence="8 12" id="KW-1133">Transmembrane helix</keyword>
<accession>A0A167MKV7</accession>
<organism evidence="14 15">
    <name type="scientific">Calocera viscosa (strain TUFC12733)</name>
    <dbReference type="NCBI Taxonomy" id="1330018"/>
    <lineage>
        <taxon>Eukaryota</taxon>
        <taxon>Fungi</taxon>
        <taxon>Dikarya</taxon>
        <taxon>Basidiomycota</taxon>
        <taxon>Agaricomycotina</taxon>
        <taxon>Dacrymycetes</taxon>
        <taxon>Dacrymycetales</taxon>
        <taxon>Dacrymycetaceae</taxon>
        <taxon>Calocera</taxon>
    </lineage>
</organism>
<dbReference type="OrthoDB" id="432881at2759"/>
<evidence type="ECO:0000256" key="2">
    <source>
        <dbReference type="ARBA" id="ARBA00004141"/>
    </source>
</evidence>
<dbReference type="GO" id="GO:0016020">
    <property type="term" value="C:membrane"/>
    <property type="evidence" value="ECO:0007669"/>
    <property type="project" value="UniProtKB-SubCell"/>
</dbReference>
<dbReference type="Gene3D" id="1.20.120.1770">
    <property type="match status" value="1"/>
</dbReference>
<keyword evidence="5 12" id="KW-0812">Transmembrane</keyword>
<dbReference type="GO" id="GO:0140575">
    <property type="term" value="F:transmembrane monodehydroascorbate reductase activity"/>
    <property type="evidence" value="ECO:0007669"/>
    <property type="project" value="InterPro"/>
</dbReference>
<feature type="transmembrane region" description="Helical" evidence="12">
    <location>
        <begin position="233"/>
        <end position="253"/>
    </location>
</feature>
<feature type="transmembrane region" description="Helical" evidence="12">
    <location>
        <begin position="90"/>
        <end position="110"/>
    </location>
</feature>
<dbReference type="GO" id="GO:0046872">
    <property type="term" value="F:metal ion binding"/>
    <property type="evidence" value="ECO:0007669"/>
    <property type="project" value="UniProtKB-KW"/>
</dbReference>
<evidence type="ECO:0000256" key="6">
    <source>
        <dbReference type="ARBA" id="ARBA00022723"/>
    </source>
</evidence>
<keyword evidence="4" id="KW-0349">Heme</keyword>
<keyword evidence="9" id="KW-0408">Iron</keyword>
<dbReference type="PANTHER" id="PTHR15422:SF45">
    <property type="entry name" value="CYTOCHROME B561 DOMAIN-CONTAINING PROTEIN"/>
    <property type="match status" value="1"/>
</dbReference>
<evidence type="ECO:0000313" key="15">
    <source>
        <dbReference type="Proteomes" id="UP000076738"/>
    </source>
</evidence>
<evidence type="ECO:0000256" key="4">
    <source>
        <dbReference type="ARBA" id="ARBA00022617"/>
    </source>
</evidence>
<feature type="compositionally biased region" description="Polar residues" evidence="11">
    <location>
        <begin position="1"/>
        <end position="18"/>
    </location>
</feature>
<evidence type="ECO:0000313" key="14">
    <source>
        <dbReference type="EMBL" id="KZO96825.1"/>
    </source>
</evidence>
<comment type="cofactor">
    <cofactor evidence="1">
        <name>heme b</name>
        <dbReference type="ChEBI" id="CHEBI:60344"/>
    </cofactor>
</comment>
<dbReference type="Pfam" id="PF03188">
    <property type="entry name" value="Cytochrom_B561"/>
    <property type="match status" value="1"/>
</dbReference>
<name>A0A167MKV7_CALVF</name>
<evidence type="ECO:0000256" key="11">
    <source>
        <dbReference type="SAM" id="MobiDB-lite"/>
    </source>
</evidence>
<dbReference type="AlphaFoldDB" id="A0A167MKV7"/>
<keyword evidence="7" id="KW-0249">Electron transport</keyword>
<evidence type="ECO:0000256" key="12">
    <source>
        <dbReference type="SAM" id="Phobius"/>
    </source>
</evidence>
<keyword evidence="6" id="KW-0479">Metal-binding</keyword>
<evidence type="ECO:0000256" key="5">
    <source>
        <dbReference type="ARBA" id="ARBA00022692"/>
    </source>
</evidence>
<sequence>MADVQLRQTYPTPQTPTIMEQPEHEPLLDDGERTPAPELPTAEPAKRVVKEDRAGDSTFYLVAYAGLMLFVLSAWYLVFSTGISKLGWFAYHPTSQSLGIAIMVVAIETLQPTATSTSKKLGLVRHQNLQIAALVLLSVGTSAMVINKAVHAAPHITTWHALFGLVAYLWLWAQSVFGAASVWWKGAAFGGEAKGKKMWKWHRISGYALLLWMLATVFLAGEYSDWTRGVSGPVFRAFGFGVSLVLVAVGVLGRTRVGKMRFW</sequence>
<evidence type="ECO:0000256" key="9">
    <source>
        <dbReference type="ARBA" id="ARBA00023004"/>
    </source>
</evidence>
<feature type="region of interest" description="Disordered" evidence="11">
    <location>
        <begin position="1"/>
        <end position="45"/>
    </location>
</feature>
<dbReference type="Proteomes" id="UP000076738">
    <property type="component" value="Unassembled WGS sequence"/>
</dbReference>
<reference evidence="14 15" key="1">
    <citation type="journal article" date="2016" name="Mol. Biol. Evol.">
        <title>Comparative Genomics of Early-Diverging Mushroom-Forming Fungi Provides Insights into the Origins of Lignocellulose Decay Capabilities.</title>
        <authorList>
            <person name="Nagy L.G."/>
            <person name="Riley R."/>
            <person name="Tritt A."/>
            <person name="Adam C."/>
            <person name="Daum C."/>
            <person name="Floudas D."/>
            <person name="Sun H."/>
            <person name="Yadav J.S."/>
            <person name="Pangilinan J."/>
            <person name="Larsson K.H."/>
            <person name="Matsuura K."/>
            <person name="Barry K."/>
            <person name="Labutti K."/>
            <person name="Kuo R."/>
            <person name="Ohm R.A."/>
            <person name="Bhattacharya S.S."/>
            <person name="Shirouzu T."/>
            <person name="Yoshinaga Y."/>
            <person name="Martin F.M."/>
            <person name="Grigoriev I.V."/>
            <person name="Hibbett D.S."/>
        </authorList>
    </citation>
    <scope>NUCLEOTIDE SEQUENCE [LARGE SCALE GENOMIC DNA]</scope>
    <source>
        <strain evidence="14 15">TUFC12733</strain>
    </source>
</reference>
<dbReference type="InterPro" id="IPR045150">
    <property type="entry name" value="CYB561D1/2"/>
</dbReference>
<gene>
    <name evidence="14" type="ORF">CALVIDRAFT_536744</name>
</gene>
<evidence type="ECO:0000259" key="13">
    <source>
        <dbReference type="PROSITE" id="PS50939"/>
    </source>
</evidence>
<evidence type="ECO:0000256" key="10">
    <source>
        <dbReference type="ARBA" id="ARBA00023136"/>
    </source>
</evidence>